<dbReference type="PANTHER" id="PTHR44591:SF23">
    <property type="entry name" value="CHEY SUBFAMILY"/>
    <property type="match status" value="1"/>
</dbReference>
<accession>A0A7R6P3W2</accession>
<evidence type="ECO:0000313" key="4">
    <source>
        <dbReference type="EMBL" id="BBB26763.1"/>
    </source>
</evidence>
<dbReference type="Pfam" id="PF00072">
    <property type="entry name" value="Response_reg"/>
    <property type="match status" value="1"/>
</dbReference>
<dbReference type="InterPro" id="IPR050595">
    <property type="entry name" value="Bact_response_regulator"/>
</dbReference>
<dbReference type="PANTHER" id="PTHR44591">
    <property type="entry name" value="STRESS RESPONSE REGULATOR PROTEIN 1"/>
    <property type="match status" value="1"/>
</dbReference>
<keyword evidence="5" id="KW-1185">Reference proteome</keyword>
<dbReference type="EMBL" id="AP014545">
    <property type="protein sequence ID" value="BBB26763.1"/>
    <property type="molecule type" value="Genomic_DNA"/>
</dbReference>
<dbReference type="SUPFAM" id="SSF52172">
    <property type="entry name" value="CheY-like"/>
    <property type="match status" value="1"/>
</dbReference>
<dbReference type="CDD" id="cd00156">
    <property type="entry name" value="REC"/>
    <property type="match status" value="1"/>
</dbReference>
<keyword evidence="1" id="KW-0597">Phosphoprotein</keyword>
<gene>
    <name evidence="4" type="ORF">AMJAP_2172</name>
</gene>
<proteinExistence type="predicted"/>
<dbReference type="AlphaFoldDB" id="A0A7R6P3W2"/>
<evidence type="ECO:0000256" key="2">
    <source>
        <dbReference type="PROSITE-ProRule" id="PRU00169"/>
    </source>
</evidence>
<name>A0A7R6P3W2_9GAMM</name>
<dbReference type="InterPro" id="IPR001789">
    <property type="entry name" value="Sig_transdc_resp-reg_receiver"/>
</dbReference>
<dbReference type="Proteomes" id="UP000595663">
    <property type="component" value="Chromosome"/>
</dbReference>
<dbReference type="GO" id="GO:0000160">
    <property type="term" value="P:phosphorelay signal transduction system"/>
    <property type="evidence" value="ECO:0007669"/>
    <property type="project" value="InterPro"/>
</dbReference>
<dbReference type="Gene3D" id="3.40.50.2300">
    <property type="match status" value="1"/>
</dbReference>
<dbReference type="OrthoDB" id="9780312at2"/>
<dbReference type="KEGG" id="ajp:AMJAP_2172"/>
<organism evidence="4 5">
    <name type="scientific">Amphritea japonica ATCC BAA-1530</name>
    <dbReference type="NCBI Taxonomy" id="1278309"/>
    <lineage>
        <taxon>Bacteria</taxon>
        <taxon>Pseudomonadati</taxon>
        <taxon>Pseudomonadota</taxon>
        <taxon>Gammaproteobacteria</taxon>
        <taxon>Oceanospirillales</taxon>
        <taxon>Oceanospirillaceae</taxon>
        <taxon>Amphritea</taxon>
    </lineage>
</organism>
<reference evidence="4 5" key="1">
    <citation type="journal article" date="2008" name="Int. J. Syst. Evol. Microbiol.">
        <title>Amphritea japonica sp. nov. and Amphritea balenae sp. nov., isolated from the sediment adjacent to sperm whale carcasses off Kagoshima, Japan.</title>
        <authorList>
            <person name="Miyazaki M."/>
            <person name="Nogi Y."/>
            <person name="Fujiwara Y."/>
            <person name="Kawato M."/>
            <person name="Nagahama T."/>
            <person name="Kubokawa K."/>
            <person name="Horikoshi K."/>
        </authorList>
    </citation>
    <scope>NUCLEOTIDE SEQUENCE [LARGE SCALE GENOMIC DNA]</scope>
    <source>
        <strain evidence="4 5">ATCC BAA-1530</strain>
    </source>
</reference>
<evidence type="ECO:0000313" key="5">
    <source>
        <dbReference type="Proteomes" id="UP000595663"/>
    </source>
</evidence>
<evidence type="ECO:0000259" key="3">
    <source>
        <dbReference type="PROSITE" id="PS50110"/>
    </source>
</evidence>
<comment type="caution">
    <text evidence="2">Lacks conserved residue(s) required for the propagation of feature annotation.</text>
</comment>
<feature type="domain" description="Response regulatory" evidence="3">
    <location>
        <begin position="16"/>
        <end position="131"/>
    </location>
</feature>
<protein>
    <submittedName>
        <fullName evidence="4">Two-component system response regulator</fullName>
    </submittedName>
</protein>
<evidence type="ECO:0000256" key="1">
    <source>
        <dbReference type="ARBA" id="ARBA00022553"/>
    </source>
</evidence>
<dbReference type="PROSITE" id="PS50110">
    <property type="entry name" value="RESPONSE_REGULATORY"/>
    <property type="match status" value="1"/>
</dbReference>
<sequence>MISSVEKVADRDMASTILIIDDSPSNQQKMFNWLRPTGNRLSFAKDHHSAMKILRREQPQLVIFSAELPGVSTQKLINKLQSRAPLAKLIAILSATGGPVRPNPEFAQHISDFLIEPLSQEEVLINVSQLLRLQRLSMENYYLREELAFSTLATHWHS</sequence>
<dbReference type="InterPro" id="IPR011006">
    <property type="entry name" value="CheY-like_superfamily"/>
</dbReference>